<proteinExistence type="predicted"/>
<dbReference type="PANTHER" id="PTHR30055">
    <property type="entry name" value="HTH-TYPE TRANSCRIPTIONAL REGULATOR RUTR"/>
    <property type="match status" value="1"/>
</dbReference>
<feature type="compositionally biased region" description="Low complexity" evidence="3">
    <location>
        <begin position="48"/>
        <end position="64"/>
    </location>
</feature>
<sequence>MPRTRADLLDAARRLVAEHGSHGVSTQMIAAEAGVNQALVYRYFGSKGRCSSRRSGNGSPRSASCSRTHLPRS</sequence>
<dbReference type="Proteomes" id="UP000663791">
    <property type="component" value="Unassembled WGS sequence"/>
</dbReference>
<dbReference type="GO" id="GO:0003700">
    <property type="term" value="F:DNA-binding transcription factor activity"/>
    <property type="evidence" value="ECO:0007669"/>
    <property type="project" value="TreeGrafter"/>
</dbReference>
<evidence type="ECO:0000259" key="4">
    <source>
        <dbReference type="PROSITE" id="PS50977"/>
    </source>
</evidence>
<dbReference type="Pfam" id="PF00440">
    <property type="entry name" value="TetR_N"/>
    <property type="match status" value="1"/>
</dbReference>
<organism evidence="5 6">
    <name type="scientific">Nocardioides faecalis</name>
    <dbReference type="NCBI Taxonomy" id="2803858"/>
    <lineage>
        <taxon>Bacteria</taxon>
        <taxon>Bacillati</taxon>
        <taxon>Actinomycetota</taxon>
        <taxon>Actinomycetes</taxon>
        <taxon>Propionibacteriales</taxon>
        <taxon>Nocardioidaceae</taxon>
        <taxon>Nocardioides</taxon>
    </lineage>
</organism>
<dbReference type="PROSITE" id="PS50977">
    <property type="entry name" value="HTH_TETR_2"/>
    <property type="match status" value="1"/>
</dbReference>
<evidence type="ECO:0000256" key="3">
    <source>
        <dbReference type="SAM" id="MobiDB-lite"/>
    </source>
</evidence>
<reference evidence="5" key="1">
    <citation type="submission" date="2021-01" db="EMBL/GenBank/DDBJ databases">
        <title>Novel species in genus Nocardioides.</title>
        <authorList>
            <person name="Zhang G."/>
        </authorList>
    </citation>
    <scope>NUCLEOTIDE SEQUENCE</scope>
    <source>
        <strain evidence="5">Zg-536</strain>
    </source>
</reference>
<dbReference type="AlphaFoldDB" id="A0A938Y7Q6"/>
<dbReference type="PRINTS" id="PR00455">
    <property type="entry name" value="HTHTETR"/>
</dbReference>
<evidence type="ECO:0000256" key="1">
    <source>
        <dbReference type="ARBA" id="ARBA00023125"/>
    </source>
</evidence>
<dbReference type="EMBL" id="JAERTX010000011">
    <property type="protein sequence ID" value="MBM9460820.1"/>
    <property type="molecule type" value="Genomic_DNA"/>
</dbReference>
<dbReference type="SUPFAM" id="SSF46689">
    <property type="entry name" value="Homeodomain-like"/>
    <property type="match status" value="1"/>
</dbReference>
<gene>
    <name evidence="5" type="ORF">JK386_12995</name>
</gene>
<comment type="caution">
    <text evidence="5">The sequence shown here is derived from an EMBL/GenBank/DDBJ whole genome shotgun (WGS) entry which is preliminary data.</text>
</comment>
<feature type="domain" description="HTH tetR-type" evidence="4">
    <location>
        <begin position="2"/>
        <end position="62"/>
    </location>
</feature>
<protein>
    <submittedName>
        <fullName evidence="5">Helix-turn-helix transcriptional regulator</fullName>
    </submittedName>
</protein>
<evidence type="ECO:0000313" key="5">
    <source>
        <dbReference type="EMBL" id="MBM9460820.1"/>
    </source>
</evidence>
<dbReference type="InterPro" id="IPR009057">
    <property type="entry name" value="Homeodomain-like_sf"/>
</dbReference>
<keyword evidence="6" id="KW-1185">Reference proteome</keyword>
<feature type="DNA-binding region" description="H-T-H motif" evidence="2">
    <location>
        <begin position="25"/>
        <end position="44"/>
    </location>
</feature>
<keyword evidence="1 2" id="KW-0238">DNA-binding</keyword>
<feature type="region of interest" description="Disordered" evidence="3">
    <location>
        <begin position="48"/>
        <end position="73"/>
    </location>
</feature>
<dbReference type="InterPro" id="IPR050109">
    <property type="entry name" value="HTH-type_TetR-like_transc_reg"/>
</dbReference>
<dbReference type="PANTHER" id="PTHR30055:SF226">
    <property type="entry name" value="HTH-TYPE TRANSCRIPTIONAL REGULATOR PKSA"/>
    <property type="match status" value="1"/>
</dbReference>
<dbReference type="GO" id="GO:0000976">
    <property type="term" value="F:transcription cis-regulatory region binding"/>
    <property type="evidence" value="ECO:0007669"/>
    <property type="project" value="TreeGrafter"/>
</dbReference>
<dbReference type="RefSeq" id="WP_205292138.1">
    <property type="nucleotide sequence ID" value="NZ_CP074406.1"/>
</dbReference>
<accession>A0A938Y7Q6</accession>
<dbReference type="InterPro" id="IPR001647">
    <property type="entry name" value="HTH_TetR"/>
</dbReference>
<name>A0A938Y7Q6_9ACTN</name>
<dbReference type="Gene3D" id="1.10.10.60">
    <property type="entry name" value="Homeodomain-like"/>
    <property type="match status" value="1"/>
</dbReference>
<evidence type="ECO:0000256" key="2">
    <source>
        <dbReference type="PROSITE-ProRule" id="PRU00335"/>
    </source>
</evidence>
<evidence type="ECO:0000313" key="6">
    <source>
        <dbReference type="Proteomes" id="UP000663791"/>
    </source>
</evidence>